<name>A0A2T4LPG9_9STAP</name>
<dbReference type="AlphaFoldDB" id="A0A2T4LPG9"/>
<sequence length="210" mass="24495">MVGLKSDEYYEIIGRINELENIVNNLKLENRDNIGEVNDDMEDIKESKISKNEAISQVKQILDPILKSKDFFVRKAILKNGEGSGILLESNDKLKNKKIMLKKSKDYAKQYNFDDMFKFSGWFTASDSELNEYDGYIFVVYKNSIPTYFVFNRSEMEQVLEHKKKDSAGKYHFYLAEDKQGLYFDHRDGGLHLTGNVDAWHFIEEVVSEE</sequence>
<gene>
    <name evidence="1" type="ORF">BUY34_12255</name>
</gene>
<dbReference type="EMBL" id="PYZR01000217">
    <property type="protein sequence ID" value="PTF61755.1"/>
    <property type="molecule type" value="Genomic_DNA"/>
</dbReference>
<protein>
    <submittedName>
        <fullName evidence="1">Uncharacterized protein</fullName>
    </submittedName>
</protein>
<reference evidence="1 2" key="1">
    <citation type="journal article" date="2016" name="Front. Microbiol.">
        <title>Comprehensive Phylogenetic Analysis of Bovine Non-aureus Staphylococci Species Based on Whole-Genome Sequencing.</title>
        <authorList>
            <person name="Naushad S."/>
            <person name="Barkema H.W."/>
            <person name="Luby C."/>
            <person name="Condas L.A."/>
            <person name="Nobrega D.B."/>
            <person name="Carson D.A."/>
            <person name="De Buck J."/>
        </authorList>
    </citation>
    <scope>NUCLEOTIDE SEQUENCE [LARGE SCALE GENOMIC DNA]</scope>
    <source>
        <strain evidence="1 2">SNUC 3829</strain>
    </source>
</reference>
<evidence type="ECO:0000313" key="1">
    <source>
        <dbReference type="EMBL" id="PTF61755.1"/>
    </source>
</evidence>
<accession>A0A2T4LPG9</accession>
<dbReference type="Proteomes" id="UP000241208">
    <property type="component" value="Unassembled WGS sequence"/>
</dbReference>
<proteinExistence type="predicted"/>
<organism evidence="1 2">
    <name type="scientific">Staphylococcus cohnii</name>
    <dbReference type="NCBI Taxonomy" id="29382"/>
    <lineage>
        <taxon>Bacteria</taxon>
        <taxon>Bacillati</taxon>
        <taxon>Bacillota</taxon>
        <taxon>Bacilli</taxon>
        <taxon>Bacillales</taxon>
        <taxon>Staphylococcaceae</taxon>
        <taxon>Staphylococcus</taxon>
        <taxon>Staphylococcus cohnii species complex</taxon>
    </lineage>
</organism>
<evidence type="ECO:0000313" key="2">
    <source>
        <dbReference type="Proteomes" id="UP000241208"/>
    </source>
</evidence>
<dbReference type="RefSeq" id="WP_107380606.1">
    <property type="nucleotide sequence ID" value="NZ_PYZR01000217.1"/>
</dbReference>
<comment type="caution">
    <text evidence="1">The sequence shown here is derived from an EMBL/GenBank/DDBJ whole genome shotgun (WGS) entry which is preliminary data.</text>
</comment>